<evidence type="ECO:0000256" key="6">
    <source>
        <dbReference type="SAM" id="Phobius"/>
    </source>
</evidence>
<evidence type="ECO:0000256" key="2">
    <source>
        <dbReference type="ARBA" id="ARBA00007524"/>
    </source>
</evidence>
<dbReference type="Pfam" id="PF03073">
    <property type="entry name" value="TspO_MBR"/>
    <property type="match status" value="1"/>
</dbReference>
<evidence type="ECO:0000256" key="1">
    <source>
        <dbReference type="ARBA" id="ARBA00004141"/>
    </source>
</evidence>
<dbReference type="InterPro" id="IPR038330">
    <property type="entry name" value="TspO/MBR-related_sf"/>
</dbReference>
<comment type="subcellular location">
    <subcellularLocation>
        <location evidence="1">Membrane</location>
        <topology evidence="1">Multi-pass membrane protein</topology>
    </subcellularLocation>
</comment>
<name>A0AAF5RWZ1_WUCBA</name>
<keyword evidence="3 6" id="KW-0812">Transmembrane</keyword>
<evidence type="ECO:0000313" key="7">
    <source>
        <dbReference type="Proteomes" id="UP000093561"/>
    </source>
</evidence>
<dbReference type="InterPro" id="IPR004307">
    <property type="entry name" value="TspO_MBR"/>
</dbReference>
<reference evidence="7" key="2">
    <citation type="journal article" date="2016" name="Mol. Ecol.">
        <title>Population genomics of the filarial nematode parasite Wuchereria bancrofti from mosquitoes.</title>
        <authorList>
            <person name="Small S.T."/>
            <person name="Reimer L.J."/>
            <person name="Tisch D.J."/>
            <person name="King C.L."/>
            <person name="Christensen B.M."/>
            <person name="Siba P.M."/>
            <person name="Kazura J.W."/>
            <person name="Serre D."/>
            <person name="Zimmerman P.A."/>
        </authorList>
    </citation>
    <scope>NUCLEOTIDE SEQUENCE</scope>
    <source>
        <strain evidence="7">pt0022</strain>
    </source>
</reference>
<comment type="similarity">
    <text evidence="2">Belongs to the TspO/BZRP family.</text>
</comment>
<evidence type="ECO:0000256" key="4">
    <source>
        <dbReference type="ARBA" id="ARBA00022989"/>
    </source>
</evidence>
<feature type="transmembrane region" description="Helical" evidence="6">
    <location>
        <begin position="39"/>
        <end position="58"/>
    </location>
</feature>
<protein>
    <submittedName>
        <fullName evidence="8">Uncharacterized protein</fullName>
    </submittedName>
</protein>
<evidence type="ECO:0000313" key="8">
    <source>
        <dbReference type="WBParaSite" id="mrna-Wban_08569"/>
    </source>
</evidence>
<sequence length="94" mass="10818">MGLNKLYDNYYGNNYDGAVGLITCLPYYKSNNPIEWWNVYYFSTGIHITATGSALTAYKINRCAGLLMVPYVLWTAFHTFILRMMKSLNSEIQN</sequence>
<accession>A0AAF5RWZ1</accession>
<dbReference type="Gene3D" id="1.20.1260.100">
    <property type="entry name" value="TspO/MBR protein"/>
    <property type="match status" value="1"/>
</dbReference>
<reference evidence="7" key="1">
    <citation type="submission" date="2015-03" db="EMBL/GenBank/DDBJ databases">
        <title>Wuchereria bancrofti Genome Sequencing Papua New Guinea Strain.</title>
        <authorList>
            <person name="Small S.T."/>
            <person name="Serre D."/>
            <person name="Zimmerman P.A."/>
        </authorList>
    </citation>
    <scope>NUCLEOTIDE SEQUENCE [LARGE SCALE GENOMIC DNA]</scope>
    <source>
        <strain evidence="7">pt0022</strain>
    </source>
</reference>
<dbReference type="AlphaFoldDB" id="A0AAF5RWZ1"/>
<organism evidence="7 8">
    <name type="scientific">Wuchereria bancrofti</name>
    <dbReference type="NCBI Taxonomy" id="6293"/>
    <lineage>
        <taxon>Eukaryota</taxon>
        <taxon>Metazoa</taxon>
        <taxon>Ecdysozoa</taxon>
        <taxon>Nematoda</taxon>
        <taxon>Chromadorea</taxon>
        <taxon>Rhabditida</taxon>
        <taxon>Spirurina</taxon>
        <taxon>Spiruromorpha</taxon>
        <taxon>Filarioidea</taxon>
        <taxon>Onchocercidae</taxon>
        <taxon>Wuchereria</taxon>
    </lineage>
</organism>
<dbReference type="GO" id="GO:0016020">
    <property type="term" value="C:membrane"/>
    <property type="evidence" value="ECO:0007669"/>
    <property type="project" value="UniProtKB-SubCell"/>
</dbReference>
<dbReference type="WBParaSite" id="mrna-Wban_08569">
    <property type="protein sequence ID" value="mrna-Wban_08569"/>
    <property type="gene ID" value="Wban_08569"/>
</dbReference>
<keyword evidence="5 6" id="KW-0472">Membrane</keyword>
<evidence type="ECO:0000256" key="3">
    <source>
        <dbReference type="ARBA" id="ARBA00022692"/>
    </source>
</evidence>
<feature type="transmembrane region" description="Helical" evidence="6">
    <location>
        <begin position="65"/>
        <end position="85"/>
    </location>
</feature>
<proteinExistence type="inferred from homology"/>
<reference evidence="8" key="3">
    <citation type="submission" date="2024-02" db="UniProtKB">
        <authorList>
            <consortium name="WormBaseParasite"/>
        </authorList>
    </citation>
    <scope>IDENTIFICATION</scope>
    <source>
        <strain evidence="8">pt0022</strain>
    </source>
</reference>
<keyword evidence="4 6" id="KW-1133">Transmembrane helix</keyword>
<evidence type="ECO:0000256" key="5">
    <source>
        <dbReference type="ARBA" id="ARBA00023136"/>
    </source>
</evidence>
<dbReference type="Proteomes" id="UP000093561">
    <property type="component" value="Unassembled WGS sequence"/>
</dbReference>